<keyword evidence="1" id="KW-0812">Transmembrane</keyword>
<proteinExistence type="predicted"/>
<name>A0A447JP97_SALET</name>
<evidence type="ECO:0000313" key="3">
    <source>
        <dbReference type="Proteomes" id="UP000281393"/>
    </source>
</evidence>
<evidence type="ECO:0000256" key="1">
    <source>
        <dbReference type="SAM" id="Phobius"/>
    </source>
</evidence>
<reference evidence="2 3" key="1">
    <citation type="submission" date="2018-12" db="EMBL/GenBank/DDBJ databases">
        <authorList>
            <consortium name="Pathogen Informatics"/>
        </authorList>
    </citation>
    <scope>NUCLEOTIDE SEQUENCE [LARGE SCALE GENOMIC DNA]</scope>
    <source>
        <strain evidence="2 3">NCTC7102</strain>
    </source>
</reference>
<dbReference type="EC" id="3.6.3.2" evidence="2"/>
<dbReference type="EMBL" id="LR133909">
    <property type="protein sequence ID" value="VDY46246.1"/>
    <property type="molecule type" value="Genomic_DNA"/>
</dbReference>
<organism evidence="2 3">
    <name type="scientific">Salmonella enterica subsp. enterica serovar Daytona</name>
    <dbReference type="NCBI Taxonomy" id="1962639"/>
    <lineage>
        <taxon>Bacteria</taxon>
        <taxon>Pseudomonadati</taxon>
        <taxon>Pseudomonadota</taxon>
        <taxon>Gammaproteobacteria</taxon>
        <taxon>Enterobacterales</taxon>
        <taxon>Enterobacteriaceae</taxon>
        <taxon>Salmonella</taxon>
    </lineage>
</organism>
<feature type="transmembrane region" description="Helical" evidence="1">
    <location>
        <begin position="75"/>
        <end position="94"/>
    </location>
</feature>
<protein>
    <submittedName>
        <fullName evidence="2">Magnesium-transporting ATPase MgtA</fullName>
        <ecNumber evidence="2">3.6.3.2</ecNumber>
    </submittedName>
</protein>
<sequence length="123" mass="13253">MPYRLVHRDPLPGAQTAVNATIPPSLSERCLKVAAMEQETLWRVFDTHPEGLNAAEVTRAREKHGRKPSSGTETLAVVGASVGMFIAILSTSYSRFLAAFLMPREDLFAAGVIALMVGISTLA</sequence>
<dbReference type="GO" id="GO:0016787">
    <property type="term" value="F:hydrolase activity"/>
    <property type="evidence" value="ECO:0007669"/>
    <property type="project" value="UniProtKB-KW"/>
</dbReference>
<evidence type="ECO:0000313" key="2">
    <source>
        <dbReference type="EMBL" id="VDY46246.1"/>
    </source>
</evidence>
<feature type="transmembrane region" description="Helical" evidence="1">
    <location>
        <begin position="106"/>
        <end position="122"/>
    </location>
</feature>
<dbReference type="Proteomes" id="UP000281393">
    <property type="component" value="Chromosome"/>
</dbReference>
<keyword evidence="2" id="KW-0378">Hydrolase</keyword>
<dbReference type="AlphaFoldDB" id="A0A447JP97"/>
<keyword evidence="1" id="KW-1133">Transmembrane helix</keyword>
<gene>
    <name evidence="2" type="primary">mgtA_3</name>
    <name evidence="2" type="ORF">NCTC7102_05336</name>
</gene>
<keyword evidence="1" id="KW-0472">Membrane</keyword>
<accession>A0A447JP97</accession>